<reference evidence="3" key="1">
    <citation type="journal article" date="2019" name="Int. J. Syst. Evol. Microbiol.">
        <title>The Global Catalogue of Microorganisms (GCM) 10K type strain sequencing project: providing services to taxonomists for standard genome sequencing and annotation.</title>
        <authorList>
            <consortium name="The Broad Institute Genomics Platform"/>
            <consortium name="The Broad Institute Genome Sequencing Center for Infectious Disease"/>
            <person name="Wu L."/>
            <person name="Ma J."/>
        </authorList>
    </citation>
    <scope>NUCLEOTIDE SEQUENCE [LARGE SCALE GENOMIC DNA]</scope>
    <source>
        <strain evidence="3">JCM 8201</strain>
    </source>
</reference>
<protein>
    <recommendedName>
        <fullName evidence="1">DUF6545 domain-containing protein</fullName>
    </recommendedName>
</protein>
<feature type="domain" description="DUF6545" evidence="1">
    <location>
        <begin position="1"/>
        <end position="90"/>
    </location>
</feature>
<evidence type="ECO:0000313" key="2">
    <source>
        <dbReference type="EMBL" id="GAA2731554.1"/>
    </source>
</evidence>
<evidence type="ECO:0000313" key="3">
    <source>
        <dbReference type="Proteomes" id="UP001501842"/>
    </source>
</evidence>
<dbReference type="Pfam" id="PF20182">
    <property type="entry name" value="DUF6545"/>
    <property type="match status" value="1"/>
</dbReference>
<keyword evidence="3" id="KW-1185">Reference proteome</keyword>
<dbReference type="Proteomes" id="UP001501842">
    <property type="component" value="Unassembled WGS sequence"/>
</dbReference>
<organism evidence="2 3">
    <name type="scientific">Actinocorallia aurantiaca</name>
    <dbReference type="NCBI Taxonomy" id="46204"/>
    <lineage>
        <taxon>Bacteria</taxon>
        <taxon>Bacillati</taxon>
        <taxon>Actinomycetota</taxon>
        <taxon>Actinomycetes</taxon>
        <taxon>Streptosporangiales</taxon>
        <taxon>Thermomonosporaceae</taxon>
        <taxon>Actinocorallia</taxon>
    </lineage>
</organism>
<accession>A0ABP6GUI6</accession>
<proteinExistence type="predicted"/>
<evidence type="ECO:0000259" key="1">
    <source>
        <dbReference type="Pfam" id="PF20182"/>
    </source>
</evidence>
<dbReference type="InterPro" id="IPR046675">
    <property type="entry name" value="DUF6545"/>
</dbReference>
<comment type="caution">
    <text evidence="2">The sequence shown here is derived from an EMBL/GenBank/DDBJ whole genome shotgun (WGS) entry which is preliminary data.</text>
</comment>
<gene>
    <name evidence="2" type="ORF">GCM10010439_47270</name>
</gene>
<name>A0ABP6GUI6_9ACTN</name>
<dbReference type="EMBL" id="BAAATZ010000020">
    <property type="protein sequence ID" value="GAA2731554.1"/>
    <property type="molecule type" value="Genomic_DNA"/>
</dbReference>
<sequence>MIEIRDGLLALSPYRLSGLKEAVNAAAEREGLTGRDRAAAVEAALIALALDAYRKRVPAEMREESTSLGEDAADLTGEASWLARVAEAMPSALRLQGWVHA</sequence>